<name>A0A3N5CTB4_9SPHN</name>
<evidence type="ECO:0008006" key="5">
    <source>
        <dbReference type="Google" id="ProtNLM"/>
    </source>
</evidence>
<accession>A0A3N5CTB4</accession>
<keyword evidence="1" id="KW-0472">Membrane</keyword>
<dbReference type="RefSeq" id="WP_123880088.1">
    <property type="nucleotide sequence ID" value="NZ_RPFZ01000001.1"/>
</dbReference>
<comment type="caution">
    <text evidence="3">The sequence shown here is derived from an EMBL/GenBank/DDBJ whole genome shotgun (WGS) entry which is preliminary data.</text>
</comment>
<evidence type="ECO:0000313" key="4">
    <source>
        <dbReference type="Proteomes" id="UP000275232"/>
    </source>
</evidence>
<sequence length="88" mass="8633">MTKNILAGLAATTMVFAPIAAQAGTRAIDSDVSLASLDRAGADYSGGEEIGLAGKVGYLLALLIAAGVVIVIVTDGDEDNGNASPGAN</sequence>
<feature type="signal peptide" evidence="2">
    <location>
        <begin position="1"/>
        <end position="23"/>
    </location>
</feature>
<evidence type="ECO:0000256" key="1">
    <source>
        <dbReference type="SAM" id="Phobius"/>
    </source>
</evidence>
<evidence type="ECO:0000256" key="2">
    <source>
        <dbReference type="SAM" id="SignalP"/>
    </source>
</evidence>
<keyword evidence="1" id="KW-0812">Transmembrane</keyword>
<gene>
    <name evidence="3" type="ORF">EG799_07835</name>
</gene>
<protein>
    <recommendedName>
        <fullName evidence="5">Secreted protein</fullName>
    </recommendedName>
</protein>
<dbReference type="EMBL" id="RPFZ01000001">
    <property type="protein sequence ID" value="RPF71536.1"/>
    <property type="molecule type" value="Genomic_DNA"/>
</dbReference>
<keyword evidence="4" id="KW-1185">Reference proteome</keyword>
<feature type="chain" id="PRO_5017985458" description="Secreted protein" evidence="2">
    <location>
        <begin position="24"/>
        <end position="88"/>
    </location>
</feature>
<reference evidence="3 4" key="1">
    <citation type="submission" date="2018-11" db="EMBL/GenBank/DDBJ databases">
        <title>Erythrobacter spongiae sp. nov., isolated from a marine sponge.</title>
        <authorList>
            <person name="Zhuang L."/>
            <person name="Luo L."/>
        </authorList>
    </citation>
    <scope>NUCLEOTIDE SEQUENCE [LARGE SCALE GENOMIC DNA]</scope>
    <source>
        <strain evidence="3 4">HN-E23</strain>
    </source>
</reference>
<proteinExistence type="predicted"/>
<organism evidence="3 4">
    <name type="scientific">Aurantiacibacter spongiae</name>
    <dbReference type="NCBI Taxonomy" id="2488860"/>
    <lineage>
        <taxon>Bacteria</taxon>
        <taxon>Pseudomonadati</taxon>
        <taxon>Pseudomonadota</taxon>
        <taxon>Alphaproteobacteria</taxon>
        <taxon>Sphingomonadales</taxon>
        <taxon>Erythrobacteraceae</taxon>
        <taxon>Aurantiacibacter</taxon>
    </lineage>
</organism>
<keyword evidence="2" id="KW-0732">Signal</keyword>
<dbReference type="AlphaFoldDB" id="A0A3N5CTB4"/>
<keyword evidence="1" id="KW-1133">Transmembrane helix</keyword>
<feature type="transmembrane region" description="Helical" evidence="1">
    <location>
        <begin position="56"/>
        <end position="74"/>
    </location>
</feature>
<evidence type="ECO:0000313" key="3">
    <source>
        <dbReference type="EMBL" id="RPF71536.1"/>
    </source>
</evidence>
<dbReference type="Proteomes" id="UP000275232">
    <property type="component" value="Unassembled WGS sequence"/>
</dbReference>